<dbReference type="InterPro" id="IPR001789">
    <property type="entry name" value="Sig_transdc_resp-reg_receiver"/>
</dbReference>
<dbReference type="SUPFAM" id="SSF52172">
    <property type="entry name" value="CheY-like"/>
    <property type="match status" value="1"/>
</dbReference>
<dbReference type="Gene3D" id="3.40.50.2300">
    <property type="match status" value="1"/>
</dbReference>
<dbReference type="GO" id="GO:0000160">
    <property type="term" value="P:phosphorelay signal transduction system"/>
    <property type="evidence" value="ECO:0007669"/>
    <property type="project" value="UniProtKB-KW"/>
</dbReference>
<keyword evidence="4" id="KW-0175">Coiled coil</keyword>
<comment type="caution">
    <text evidence="6">The sequence shown here is derived from an EMBL/GenBank/DDBJ whole genome shotgun (WGS) entry which is preliminary data.</text>
</comment>
<evidence type="ECO:0000256" key="3">
    <source>
        <dbReference type="PROSITE-ProRule" id="PRU00169"/>
    </source>
</evidence>
<evidence type="ECO:0000259" key="5">
    <source>
        <dbReference type="PROSITE" id="PS50110"/>
    </source>
</evidence>
<evidence type="ECO:0000256" key="1">
    <source>
        <dbReference type="ARBA" id="ARBA00022553"/>
    </source>
</evidence>
<dbReference type="SUPFAM" id="SSF47240">
    <property type="entry name" value="Ferritin-like"/>
    <property type="match status" value="1"/>
</dbReference>
<proteinExistence type="predicted"/>
<evidence type="ECO:0000256" key="4">
    <source>
        <dbReference type="SAM" id="Coils"/>
    </source>
</evidence>
<gene>
    <name evidence="6" type="ORF">AKJ51_03730</name>
</gene>
<dbReference type="InterPro" id="IPR009078">
    <property type="entry name" value="Ferritin-like_SF"/>
</dbReference>
<dbReference type="EMBL" id="LHYE01000046">
    <property type="protein sequence ID" value="KXB06393.1"/>
    <property type="molecule type" value="Genomic_DNA"/>
</dbReference>
<accession>A0A133VIX4</accession>
<dbReference type="CDD" id="cd00156">
    <property type="entry name" value="REC"/>
    <property type="match status" value="1"/>
</dbReference>
<dbReference type="Proteomes" id="UP000070263">
    <property type="component" value="Unassembled WGS sequence"/>
</dbReference>
<feature type="modified residue" description="4-aspartylphosphate" evidence="3">
    <location>
        <position position="41"/>
    </location>
</feature>
<reference evidence="6 7" key="1">
    <citation type="journal article" date="2016" name="Sci. Rep.">
        <title>Metabolic traits of an uncultured archaeal lineage -MSBL1- from brine pools of the Red Sea.</title>
        <authorList>
            <person name="Mwirichia R."/>
            <person name="Alam I."/>
            <person name="Rashid M."/>
            <person name="Vinu M."/>
            <person name="Ba-Alawi W."/>
            <person name="Anthony Kamau A."/>
            <person name="Kamanda Ngugi D."/>
            <person name="Goker M."/>
            <person name="Klenk H.P."/>
            <person name="Bajic V."/>
            <person name="Stingl U."/>
        </authorList>
    </citation>
    <scope>NUCLEOTIDE SEQUENCE [LARGE SCALE GENOMIC DNA]</scope>
    <source>
        <strain evidence="6">SCGC-AAA382A20</strain>
    </source>
</reference>
<protein>
    <recommendedName>
        <fullName evidence="5">Response regulatory domain-containing protein</fullName>
    </recommendedName>
</protein>
<organism evidence="6 7">
    <name type="scientific">candidate division MSBL1 archaeon SCGC-AAA382A20</name>
    <dbReference type="NCBI Taxonomy" id="1698280"/>
    <lineage>
        <taxon>Archaea</taxon>
        <taxon>Methanobacteriati</taxon>
        <taxon>Methanobacteriota</taxon>
        <taxon>candidate division MSBL1</taxon>
    </lineage>
</organism>
<dbReference type="InterPro" id="IPR050595">
    <property type="entry name" value="Bact_response_regulator"/>
</dbReference>
<keyword evidence="1 3" id="KW-0597">Phosphoprotein</keyword>
<dbReference type="PANTHER" id="PTHR44591">
    <property type="entry name" value="STRESS RESPONSE REGULATOR PROTEIN 1"/>
    <property type="match status" value="1"/>
</dbReference>
<sequence length="277" mass="31795">LEQAEALLEREDDRLNVETATSADEALELLEENNYGAIVADQKMPERSGLKMLETLRGRGDETPFIVLTGKGGEETAMEAVNLDADSYFRKDENPGELYSNLAEAIVRKAEERESQRRLERARRSVEKKFERPSKGGEKFEELIDEAVKVEEKADEAFKNTIQEFDDPKLEGLLLSLRIDGVVHLKVLETLKGLFKEKREAMGKVRGKFSGSSISHEDAVKIIESIISHIETEKDQKSRLRRMIDLEPGRPIKEKLRWILREEERHHDLLEELAREI</sequence>
<keyword evidence="2" id="KW-0902">Two-component regulatory system</keyword>
<keyword evidence="7" id="KW-1185">Reference proteome</keyword>
<name>A0A133VIX4_9EURY</name>
<evidence type="ECO:0000313" key="7">
    <source>
        <dbReference type="Proteomes" id="UP000070263"/>
    </source>
</evidence>
<feature type="non-terminal residue" evidence="6">
    <location>
        <position position="1"/>
    </location>
</feature>
<dbReference type="SMART" id="SM00448">
    <property type="entry name" value="REC"/>
    <property type="match status" value="1"/>
</dbReference>
<dbReference type="InterPro" id="IPR011006">
    <property type="entry name" value="CheY-like_superfamily"/>
</dbReference>
<evidence type="ECO:0000313" key="6">
    <source>
        <dbReference type="EMBL" id="KXB06393.1"/>
    </source>
</evidence>
<dbReference type="AlphaFoldDB" id="A0A133VIX4"/>
<feature type="coiled-coil region" evidence="4">
    <location>
        <begin position="109"/>
        <end position="160"/>
    </location>
</feature>
<dbReference type="PROSITE" id="PS50110">
    <property type="entry name" value="RESPONSE_REGULATORY"/>
    <property type="match status" value="1"/>
</dbReference>
<evidence type="ECO:0000256" key="2">
    <source>
        <dbReference type="ARBA" id="ARBA00023012"/>
    </source>
</evidence>
<dbReference type="PANTHER" id="PTHR44591:SF14">
    <property type="entry name" value="PROTEIN PILG"/>
    <property type="match status" value="1"/>
</dbReference>
<feature type="domain" description="Response regulatory" evidence="5">
    <location>
        <begin position="1"/>
        <end position="106"/>
    </location>
</feature>
<dbReference type="Pfam" id="PF00072">
    <property type="entry name" value="Response_reg"/>
    <property type="match status" value="1"/>
</dbReference>